<organism evidence="2 3">
    <name type="scientific">Shewanella baltica (strain OS155 / ATCC BAA-1091)</name>
    <dbReference type="NCBI Taxonomy" id="325240"/>
    <lineage>
        <taxon>Bacteria</taxon>
        <taxon>Pseudomonadati</taxon>
        <taxon>Pseudomonadota</taxon>
        <taxon>Gammaproteobacteria</taxon>
        <taxon>Alteromonadales</taxon>
        <taxon>Shewanellaceae</taxon>
        <taxon>Shewanella</taxon>
    </lineage>
</organism>
<proteinExistence type="predicted"/>
<evidence type="ECO:0008006" key="4">
    <source>
        <dbReference type="Google" id="ProtNLM"/>
    </source>
</evidence>
<dbReference type="Proteomes" id="UP000001557">
    <property type="component" value="Chromosome"/>
</dbReference>
<dbReference type="PROSITE" id="PS51257">
    <property type="entry name" value="PROKAR_LIPOPROTEIN"/>
    <property type="match status" value="1"/>
</dbReference>
<sequence length="201" mass="21680" precursor="true">MKTLLISACLLGLTACAATAPSQTSAIDPVVAQEVVSAPVAPKVVQLGGLTNDAAAERLYQALINANYLATKVAPTKVAVQFGDNQFLLEPSINSAGIDRILMNRFYAVHPQLQASQELPVVIGTLNQKLNFAKFVLLDQGAVIQIQGTVTFADRVEIEELRRFMLWTNGGLAQVAQSLPDGIDQYIRPIPLMQQMVPVKP</sequence>
<gene>
    <name evidence="2" type="ordered locus">Sbal_0317</name>
</gene>
<evidence type="ECO:0000313" key="2">
    <source>
        <dbReference type="EMBL" id="ABN59850.1"/>
    </source>
</evidence>
<dbReference type="OrthoDB" id="5612109at2"/>
<evidence type="ECO:0000313" key="3">
    <source>
        <dbReference type="Proteomes" id="UP000001557"/>
    </source>
</evidence>
<feature type="chain" id="PRO_5002652123" description="Lipoprotein" evidence="1">
    <location>
        <begin position="21"/>
        <end position="201"/>
    </location>
</feature>
<dbReference type="KEGG" id="sbl:Sbal_0317"/>
<dbReference type="RefSeq" id="WP_011845559.1">
    <property type="nucleotide sequence ID" value="NC_009052.1"/>
</dbReference>
<dbReference type="HOGENOM" id="CLU_124979_0_0_6"/>
<feature type="signal peptide" evidence="1">
    <location>
        <begin position="1"/>
        <end position="20"/>
    </location>
</feature>
<dbReference type="STRING" id="325240.Sbal_0317"/>
<keyword evidence="3" id="KW-1185">Reference proteome</keyword>
<keyword evidence="1" id="KW-0732">Signal</keyword>
<name>A3CZD7_SHEB5</name>
<dbReference type="EMBL" id="CP000563">
    <property type="protein sequence ID" value="ABN59850.1"/>
    <property type="molecule type" value="Genomic_DNA"/>
</dbReference>
<protein>
    <recommendedName>
        <fullName evidence="4">Lipoprotein</fullName>
    </recommendedName>
</protein>
<reference evidence="2 3" key="1">
    <citation type="submission" date="2007-02" db="EMBL/GenBank/DDBJ databases">
        <title>Complete sequence of chromosome of Shewanella baltica OS155.</title>
        <authorList>
            <consortium name="US DOE Joint Genome Institute"/>
            <person name="Copeland A."/>
            <person name="Lucas S."/>
            <person name="Lapidus A."/>
            <person name="Barry K."/>
            <person name="Detter J.C."/>
            <person name="Glavina del Rio T."/>
            <person name="Hammon N."/>
            <person name="Israni S."/>
            <person name="Dalin E."/>
            <person name="Tice H."/>
            <person name="Pitluck S."/>
            <person name="Sims D.R."/>
            <person name="Brettin T."/>
            <person name="Bruce D."/>
            <person name="Han C."/>
            <person name="Tapia R."/>
            <person name="Brainard J."/>
            <person name="Schmutz J."/>
            <person name="Larimer F."/>
            <person name="Land M."/>
            <person name="Hauser L."/>
            <person name="Kyrpides N."/>
            <person name="Mikhailova N."/>
            <person name="Brettar I."/>
            <person name="Klappenbach J."/>
            <person name="Konstantinidis K."/>
            <person name="Rodrigues J."/>
            <person name="Tiedje J."/>
            <person name="Richardson P."/>
        </authorList>
    </citation>
    <scope>NUCLEOTIDE SEQUENCE [LARGE SCALE GENOMIC DNA]</scope>
    <source>
        <strain evidence="3">OS155 / ATCC BAA-1091</strain>
    </source>
</reference>
<accession>A3CZD7</accession>
<evidence type="ECO:0000256" key="1">
    <source>
        <dbReference type="SAM" id="SignalP"/>
    </source>
</evidence>
<dbReference type="AlphaFoldDB" id="A3CZD7"/>